<dbReference type="AlphaFoldDB" id="U9TBT7"/>
<reference evidence="1" key="1">
    <citation type="submission" date="2013-07" db="EMBL/GenBank/DDBJ databases">
        <title>The genome of an arbuscular mycorrhizal fungus provides insights into the evolution of the oldest plant symbiosis.</title>
        <authorList>
            <consortium name="DOE Joint Genome Institute"/>
            <person name="Tisserant E."/>
            <person name="Malbreil M."/>
            <person name="Kuo A."/>
            <person name="Kohler A."/>
            <person name="Symeonidi A."/>
            <person name="Balestrini R."/>
            <person name="Charron P."/>
            <person name="Duensing N."/>
            <person name="Frei-dit-Frey N."/>
            <person name="Gianinazzi-Pearson V."/>
            <person name="Gilbert B."/>
            <person name="Handa Y."/>
            <person name="Hijri M."/>
            <person name="Kaul R."/>
            <person name="Kawaguchi M."/>
            <person name="Krajinski F."/>
            <person name="Lammers P."/>
            <person name="Lapierre D."/>
            <person name="Masclaux F.G."/>
            <person name="Murat C."/>
            <person name="Morin E."/>
            <person name="Ndikumana S."/>
            <person name="Pagni M."/>
            <person name="Petitpierre D."/>
            <person name="Requena N."/>
            <person name="Rosikiewicz P."/>
            <person name="Riley R."/>
            <person name="Saito K."/>
            <person name="San Clemente H."/>
            <person name="Shapiro H."/>
            <person name="van Tuinen D."/>
            <person name="Becard G."/>
            <person name="Bonfante P."/>
            <person name="Paszkowski U."/>
            <person name="Shachar-Hill Y."/>
            <person name="Young J.P."/>
            <person name="Sanders I.R."/>
            <person name="Henrissat B."/>
            <person name="Rensing S.A."/>
            <person name="Grigoriev I.V."/>
            <person name="Corradi N."/>
            <person name="Roux C."/>
            <person name="Martin F."/>
        </authorList>
    </citation>
    <scope>NUCLEOTIDE SEQUENCE</scope>
    <source>
        <strain evidence="1">DAOM 197198</strain>
    </source>
</reference>
<dbReference type="EMBL" id="KI296938">
    <property type="protein sequence ID" value="ESA00821.1"/>
    <property type="molecule type" value="Genomic_DNA"/>
</dbReference>
<dbReference type="HOGENOM" id="CLU_2689086_0_0_1"/>
<name>U9TBT7_RHIID</name>
<organism evidence="1">
    <name type="scientific">Rhizophagus irregularis (strain DAOM 181602 / DAOM 197198 / MUCL 43194)</name>
    <name type="common">Arbuscular mycorrhizal fungus</name>
    <name type="synonym">Glomus intraradices</name>
    <dbReference type="NCBI Taxonomy" id="747089"/>
    <lineage>
        <taxon>Eukaryota</taxon>
        <taxon>Fungi</taxon>
        <taxon>Fungi incertae sedis</taxon>
        <taxon>Mucoromycota</taxon>
        <taxon>Glomeromycotina</taxon>
        <taxon>Glomeromycetes</taxon>
        <taxon>Glomerales</taxon>
        <taxon>Glomeraceae</taxon>
        <taxon>Rhizophagus</taxon>
    </lineage>
</organism>
<proteinExistence type="predicted"/>
<gene>
    <name evidence="1" type="ORF">GLOINDRAFT_8131</name>
</gene>
<protein>
    <submittedName>
        <fullName evidence="1">Uncharacterized protein</fullName>
    </submittedName>
</protein>
<evidence type="ECO:0000313" key="1">
    <source>
        <dbReference type="EMBL" id="ESA00821.1"/>
    </source>
</evidence>
<accession>U9TBT7</accession>
<sequence>MNQTGKWTPSFFEQTGFVIQLLDRRISKVQNAAEIHFENSKCHWTSILKVKEAERQVPDSHIKGPGFPFKELQR</sequence>